<sequence length="393" mass="44897">MDPLQRWNPAPPEVDQVPNIPFLYGLSMICYKGVQSARPAGVVTSRHRAKPWAGMNMAKRRRKKGKATKVSGRKAASLPRIGHPEELLWAIEQRFAAVGEDGLPDGELSAFLADLEESVDDLEILPNTPVDEAQKIIYPYLLEKDSVARVEAAQRALQVCPDCADAYVVLGEEAQSDDEKLRLFQLGVQAGERALGQEKFERDKGRFWSVVRTRPYMRARIHLARELEIVGRPDEAMVHYMDMLELDHEDHLGARFRLLRLFIVTDKDREAWGLLKTYDEESCAFVYAKPLLRFRQRGDSVIARKELREAIDYNFLVPLFLFGAGEEDFPKWFLEELLVDMEEAEEYVEEFLPCWAQTPGALEWLAQTATPEFRRLASDTPVALLRRAPRPGE</sequence>
<accession>A0A6F9EBB4</accession>
<dbReference type="Proteomes" id="UP000502196">
    <property type="component" value="Chromosome"/>
</dbReference>
<evidence type="ECO:0000256" key="1">
    <source>
        <dbReference type="SAM" id="MobiDB-lite"/>
    </source>
</evidence>
<evidence type="ECO:0008006" key="4">
    <source>
        <dbReference type="Google" id="ProtNLM"/>
    </source>
</evidence>
<proteinExistence type="predicted"/>
<feature type="region of interest" description="Disordered" evidence="1">
    <location>
        <begin position="57"/>
        <end position="76"/>
    </location>
</feature>
<evidence type="ECO:0000313" key="2">
    <source>
        <dbReference type="EMBL" id="CAB3393842.1"/>
    </source>
</evidence>
<gene>
    <name evidence="2" type="ORF">COOX1_2116</name>
</gene>
<organism evidence="2 3">
    <name type="scientific">Kyrpidia spormannii</name>
    <dbReference type="NCBI Taxonomy" id="2055160"/>
    <lineage>
        <taxon>Bacteria</taxon>
        <taxon>Bacillati</taxon>
        <taxon>Bacillota</taxon>
        <taxon>Bacilli</taxon>
        <taxon>Bacillales</taxon>
        <taxon>Alicyclobacillaceae</taxon>
        <taxon>Kyrpidia</taxon>
    </lineage>
</organism>
<dbReference type="EMBL" id="LR792683">
    <property type="protein sequence ID" value="CAB3393842.1"/>
    <property type="molecule type" value="Genomic_DNA"/>
</dbReference>
<feature type="compositionally biased region" description="Basic residues" evidence="1">
    <location>
        <begin position="58"/>
        <end position="67"/>
    </location>
</feature>
<dbReference type="Gene3D" id="1.25.40.10">
    <property type="entry name" value="Tetratricopeptide repeat domain"/>
    <property type="match status" value="1"/>
</dbReference>
<reference evidence="2 3" key="1">
    <citation type="submission" date="2020-04" db="EMBL/GenBank/DDBJ databases">
        <authorList>
            <person name="Hogendoorn C."/>
        </authorList>
    </citation>
    <scope>NUCLEOTIDE SEQUENCE [LARGE SCALE GENOMIC DNA]</scope>
    <source>
        <strain evidence="2">COOX1</strain>
    </source>
</reference>
<name>A0A6F9EBB4_9BACL</name>
<dbReference type="InterPro" id="IPR011990">
    <property type="entry name" value="TPR-like_helical_dom_sf"/>
</dbReference>
<evidence type="ECO:0000313" key="3">
    <source>
        <dbReference type="Proteomes" id="UP000502196"/>
    </source>
</evidence>
<protein>
    <recommendedName>
        <fullName evidence="4">Tetratricopeptide repeat protein</fullName>
    </recommendedName>
</protein>
<dbReference type="AlphaFoldDB" id="A0A6F9EBB4"/>